<dbReference type="SUPFAM" id="SSF50475">
    <property type="entry name" value="FMN-binding split barrel"/>
    <property type="match status" value="1"/>
</dbReference>
<feature type="region of interest" description="Disordered" evidence="1">
    <location>
        <begin position="186"/>
        <end position="219"/>
    </location>
</feature>
<dbReference type="PANTHER" id="PTHR35802:SF1">
    <property type="entry name" value="PROTEASE SYNTHASE AND SPORULATION PROTEIN PAI 2"/>
    <property type="match status" value="1"/>
</dbReference>
<gene>
    <name evidence="2" type="ORF">ACBP88_01005</name>
</gene>
<evidence type="ECO:0000313" key="3">
    <source>
        <dbReference type="Proteomes" id="UP001567350"/>
    </source>
</evidence>
<sequence length="219" mass="24408">MYIPPDFQVQDPEQALALIRAHPLGMLVHVHAGGLDANHIPWELETLAPEDGGTRLIGHVARANPLAQQLCDGDAVLVVFRAEHAYISPNWYPSKHDTHLLVPTWNYRVVHVHGRVRVHTDQRFLLRVLGKLSRTQENRIHEQMPDPAGPWGPKHMPHDALMERLQHIVGLEIAVERLEAKFKLSQNRSDADRLAAAQKVSAAGAPELGSAMARSQPQA</sequence>
<dbReference type="PANTHER" id="PTHR35802">
    <property type="entry name" value="PROTEASE SYNTHASE AND SPORULATION PROTEIN PAI 2"/>
    <property type="match status" value="1"/>
</dbReference>
<dbReference type="InterPro" id="IPR012349">
    <property type="entry name" value="Split_barrel_FMN-bd"/>
</dbReference>
<comment type="caution">
    <text evidence="2">The sequence shown here is derived from an EMBL/GenBank/DDBJ whole genome shotgun (WGS) entry which is preliminary data.</text>
</comment>
<dbReference type="RefSeq" id="WP_370890012.1">
    <property type="nucleotide sequence ID" value="NZ_JBGJLR010000001.1"/>
</dbReference>
<dbReference type="Gene3D" id="2.30.110.10">
    <property type="entry name" value="Electron Transport, Fmn-binding Protein, Chain A"/>
    <property type="match status" value="1"/>
</dbReference>
<organism evidence="2 3">
    <name type="scientific">Comamonas jiangduensis</name>
    <dbReference type="NCBI Taxonomy" id="1194168"/>
    <lineage>
        <taxon>Bacteria</taxon>
        <taxon>Pseudomonadati</taxon>
        <taxon>Pseudomonadota</taxon>
        <taxon>Betaproteobacteria</taxon>
        <taxon>Burkholderiales</taxon>
        <taxon>Comamonadaceae</taxon>
        <taxon>Comamonas</taxon>
    </lineage>
</organism>
<accession>A0ABV4IAW1</accession>
<keyword evidence="3" id="KW-1185">Reference proteome</keyword>
<dbReference type="Proteomes" id="UP001567350">
    <property type="component" value="Unassembled WGS sequence"/>
</dbReference>
<dbReference type="PIRSF" id="PIRSF010372">
    <property type="entry name" value="PaiB"/>
    <property type="match status" value="1"/>
</dbReference>
<protein>
    <submittedName>
        <fullName evidence="2">FMN-binding negative transcriptional regulator</fullName>
    </submittedName>
</protein>
<proteinExistence type="predicted"/>
<dbReference type="EMBL" id="JBGJLR010000001">
    <property type="protein sequence ID" value="MEZ2738044.1"/>
    <property type="molecule type" value="Genomic_DNA"/>
</dbReference>
<reference evidence="2 3" key="1">
    <citation type="submission" date="2024-08" db="EMBL/GenBank/DDBJ databases">
        <authorList>
            <person name="Feng Z."/>
            <person name="Ronholm J."/>
        </authorList>
    </citation>
    <scope>NUCLEOTIDE SEQUENCE [LARGE SCALE GENOMIC DNA]</scope>
    <source>
        <strain evidence="2 3">4-AB0-8</strain>
    </source>
</reference>
<name>A0ABV4IAW1_9BURK</name>
<dbReference type="Pfam" id="PF04299">
    <property type="entry name" value="FMN_bind_2"/>
    <property type="match status" value="1"/>
</dbReference>
<evidence type="ECO:0000313" key="2">
    <source>
        <dbReference type="EMBL" id="MEZ2738044.1"/>
    </source>
</evidence>
<evidence type="ECO:0000256" key="1">
    <source>
        <dbReference type="SAM" id="MobiDB-lite"/>
    </source>
</evidence>
<dbReference type="InterPro" id="IPR007396">
    <property type="entry name" value="TR_PAI2-type"/>
</dbReference>